<accession>A0A382XY64</accession>
<gene>
    <name evidence="1" type="ORF">METZ01_LOCUS428916</name>
</gene>
<organism evidence="1">
    <name type="scientific">marine metagenome</name>
    <dbReference type="NCBI Taxonomy" id="408172"/>
    <lineage>
        <taxon>unclassified sequences</taxon>
        <taxon>metagenomes</taxon>
        <taxon>ecological metagenomes</taxon>
    </lineage>
</organism>
<dbReference type="AlphaFoldDB" id="A0A382XY64"/>
<feature type="non-terminal residue" evidence="1">
    <location>
        <position position="190"/>
    </location>
</feature>
<evidence type="ECO:0008006" key="2">
    <source>
        <dbReference type="Google" id="ProtNLM"/>
    </source>
</evidence>
<proteinExistence type="predicted"/>
<dbReference type="CDD" id="cd00229">
    <property type="entry name" value="SGNH_hydrolase"/>
    <property type="match status" value="1"/>
</dbReference>
<evidence type="ECO:0000313" key="1">
    <source>
        <dbReference type="EMBL" id="SVD76062.1"/>
    </source>
</evidence>
<dbReference type="InterPro" id="IPR036514">
    <property type="entry name" value="SGNH_hydro_sf"/>
</dbReference>
<dbReference type="Gene3D" id="3.40.50.1110">
    <property type="entry name" value="SGNH hydrolase"/>
    <property type="match status" value="1"/>
</dbReference>
<dbReference type="EMBL" id="UINC01171479">
    <property type="protein sequence ID" value="SVD76062.1"/>
    <property type="molecule type" value="Genomic_DNA"/>
</dbReference>
<sequence length="190" mass="21421">LALVTIFLTSFLGLVIVESYYWSSSSVCEICRFHPELGWETIPTKIVTNGKVTYATNSIGMRSEEVDPTRGNILILGDSVAFGLGVNNNETISHYLEQDKRIAGLGYQVLNMGVPGYGIGQYYLNLKRNIDQLNPKLIVLIVYTTNDLQETRQDNRFGISKPLLIYRNDNLINLNTNISRFSCLNLRSHL</sequence>
<reference evidence="1" key="1">
    <citation type="submission" date="2018-05" db="EMBL/GenBank/DDBJ databases">
        <authorList>
            <person name="Lanie J.A."/>
            <person name="Ng W.-L."/>
            <person name="Kazmierczak K.M."/>
            <person name="Andrzejewski T.M."/>
            <person name="Davidsen T.M."/>
            <person name="Wayne K.J."/>
            <person name="Tettelin H."/>
            <person name="Glass J.I."/>
            <person name="Rusch D."/>
            <person name="Podicherti R."/>
            <person name="Tsui H.-C.T."/>
            <person name="Winkler M.E."/>
        </authorList>
    </citation>
    <scope>NUCLEOTIDE SEQUENCE</scope>
</reference>
<name>A0A382XY64_9ZZZZ</name>
<dbReference type="SUPFAM" id="SSF52266">
    <property type="entry name" value="SGNH hydrolase"/>
    <property type="match status" value="1"/>
</dbReference>
<feature type="non-terminal residue" evidence="1">
    <location>
        <position position="1"/>
    </location>
</feature>
<protein>
    <recommendedName>
        <fullName evidence="2">SGNH hydrolase-type esterase domain-containing protein</fullName>
    </recommendedName>
</protein>